<reference evidence="1 2" key="1">
    <citation type="submission" date="2023-03" db="EMBL/GenBank/DDBJ databases">
        <title>Draft genome sequence of Thalassotalea insulae KCTC 62186T.</title>
        <authorList>
            <person name="Sawabe T."/>
        </authorList>
    </citation>
    <scope>NUCLEOTIDE SEQUENCE [LARGE SCALE GENOMIC DNA]</scope>
    <source>
        <strain evidence="1 2">KCTC 62186</strain>
    </source>
</reference>
<dbReference type="InterPro" id="IPR023534">
    <property type="entry name" value="Rof/RNase_P-like"/>
</dbReference>
<proteinExistence type="predicted"/>
<sequence>MTTNISCDAHDYFEIVCMRRSQIRVTTYSKQGIEGIAWDIKLIDKVEMICIRQRDNTAFIALTDINSLTAFGNQQSQHNFSVTWA</sequence>
<dbReference type="EMBL" id="BSST01000001">
    <property type="protein sequence ID" value="GLX78293.1"/>
    <property type="molecule type" value="Genomic_DNA"/>
</dbReference>
<dbReference type="InterPro" id="IPR009778">
    <property type="entry name" value="ROF"/>
</dbReference>
<dbReference type="SUPFAM" id="SSF101744">
    <property type="entry name" value="Rof/RNase P subunit-like"/>
    <property type="match status" value="1"/>
</dbReference>
<accession>A0ABQ6GQQ9</accession>
<name>A0ABQ6GQQ9_9GAMM</name>
<organism evidence="1 2">
    <name type="scientific">Thalassotalea insulae</name>
    <dbReference type="NCBI Taxonomy" id="2056778"/>
    <lineage>
        <taxon>Bacteria</taxon>
        <taxon>Pseudomonadati</taxon>
        <taxon>Pseudomonadota</taxon>
        <taxon>Gammaproteobacteria</taxon>
        <taxon>Alteromonadales</taxon>
        <taxon>Colwelliaceae</taxon>
        <taxon>Thalassotalea</taxon>
    </lineage>
</organism>
<evidence type="ECO:0008006" key="3">
    <source>
        <dbReference type="Google" id="ProtNLM"/>
    </source>
</evidence>
<dbReference type="RefSeq" id="WP_284244180.1">
    <property type="nucleotide sequence ID" value="NZ_BSST01000001.1"/>
</dbReference>
<evidence type="ECO:0000313" key="1">
    <source>
        <dbReference type="EMBL" id="GLX78293.1"/>
    </source>
</evidence>
<evidence type="ECO:0000313" key="2">
    <source>
        <dbReference type="Proteomes" id="UP001157186"/>
    </source>
</evidence>
<keyword evidence="2" id="KW-1185">Reference proteome</keyword>
<dbReference type="Proteomes" id="UP001157186">
    <property type="component" value="Unassembled WGS sequence"/>
</dbReference>
<gene>
    <name evidence="1" type="ORF">tinsulaeT_16330</name>
</gene>
<protein>
    <recommendedName>
        <fullName evidence="3">Rof transcriptional antiterminator</fullName>
    </recommendedName>
</protein>
<dbReference type="Gene3D" id="2.30.30.400">
    <property type="entry name" value="Rof-like"/>
    <property type="match status" value="1"/>
</dbReference>
<dbReference type="InterPro" id="IPR038626">
    <property type="entry name" value="Rof-like_sf"/>
</dbReference>
<comment type="caution">
    <text evidence="1">The sequence shown here is derived from an EMBL/GenBank/DDBJ whole genome shotgun (WGS) entry which is preliminary data.</text>
</comment>
<dbReference type="Pfam" id="PF07073">
    <property type="entry name" value="ROF"/>
    <property type="match status" value="1"/>
</dbReference>